<dbReference type="SUPFAM" id="SSF53756">
    <property type="entry name" value="UDP-Glycosyltransferase/glycogen phosphorylase"/>
    <property type="match status" value="1"/>
</dbReference>
<dbReference type="GO" id="GO:0016757">
    <property type="term" value="F:glycosyltransferase activity"/>
    <property type="evidence" value="ECO:0007669"/>
    <property type="project" value="InterPro"/>
</dbReference>
<dbReference type="RefSeq" id="WP_118199415.1">
    <property type="nucleotide sequence ID" value="NZ_QRHO01000020.1"/>
</dbReference>
<evidence type="ECO:0000313" key="2">
    <source>
        <dbReference type="EMBL" id="RHF81782.1"/>
    </source>
</evidence>
<evidence type="ECO:0000259" key="1">
    <source>
        <dbReference type="Pfam" id="PF00534"/>
    </source>
</evidence>
<comment type="caution">
    <text evidence="2">The sequence shown here is derived from an EMBL/GenBank/DDBJ whole genome shotgun (WGS) entry which is preliminary data.</text>
</comment>
<dbReference type="PANTHER" id="PTHR45947">
    <property type="entry name" value="SULFOQUINOVOSYL TRANSFERASE SQD2"/>
    <property type="match status" value="1"/>
</dbReference>
<evidence type="ECO:0000313" key="3">
    <source>
        <dbReference type="Proteomes" id="UP000284579"/>
    </source>
</evidence>
<sequence length="368" mass="42947">MKIKRICIYGCTEIFGGTEQYLMTIYRAIDRTKLQFDFLFPHNANKISYESEIENLGGRVYREYYNHSERKIPGAISPRDLFRKHPEWSGIYVNWQSIDTAYQLIIAAKKEKRPYRVIHAHNNGYNRSFNLKDKIYEKFFHMTKQCYVTDYLACSDLAGKWLFHTKGFTVIPNAVPFEKYTFSKPLRKKIRKECSIKDSETLYGFCGRLVEQKNPDFLLEIFKYILQKQPTGKLLIVGDGQLREKLEDKIKKEHLDKKVTITGMVPNVEDYMQAMDCFILPSRFEGFGIVLLEAQAAGLPCFTSKNVVPKETNLTGHVRFLGLDDGAKVWADKIMNTNLTRYDSMDELLKSDYTVEKSVKRIMRVFEC</sequence>
<dbReference type="AlphaFoldDB" id="A0A3R6DLC0"/>
<dbReference type="InterPro" id="IPR001296">
    <property type="entry name" value="Glyco_trans_1"/>
</dbReference>
<protein>
    <submittedName>
        <fullName evidence="2">Glycosyltransferase family 1 protein</fullName>
    </submittedName>
</protein>
<dbReference type="PANTHER" id="PTHR45947:SF3">
    <property type="entry name" value="SULFOQUINOVOSYL TRANSFERASE SQD2"/>
    <property type="match status" value="1"/>
</dbReference>
<organism evidence="2 3">
    <name type="scientific">Coprococcus comes</name>
    <dbReference type="NCBI Taxonomy" id="410072"/>
    <lineage>
        <taxon>Bacteria</taxon>
        <taxon>Bacillati</taxon>
        <taxon>Bacillota</taxon>
        <taxon>Clostridia</taxon>
        <taxon>Lachnospirales</taxon>
        <taxon>Lachnospiraceae</taxon>
        <taxon>Coprococcus</taxon>
    </lineage>
</organism>
<name>A0A3R6DLC0_9FIRM</name>
<dbReference type="EMBL" id="QRHO01000020">
    <property type="protein sequence ID" value="RHF81782.1"/>
    <property type="molecule type" value="Genomic_DNA"/>
</dbReference>
<accession>A0A3R6DLC0</accession>
<dbReference type="Pfam" id="PF00534">
    <property type="entry name" value="Glycos_transf_1"/>
    <property type="match status" value="1"/>
</dbReference>
<reference evidence="2 3" key="1">
    <citation type="submission" date="2018-08" db="EMBL/GenBank/DDBJ databases">
        <title>A genome reference for cultivated species of the human gut microbiota.</title>
        <authorList>
            <person name="Zou Y."/>
            <person name="Xue W."/>
            <person name="Luo G."/>
        </authorList>
    </citation>
    <scope>NUCLEOTIDE SEQUENCE [LARGE SCALE GENOMIC DNA]</scope>
    <source>
        <strain evidence="2 3">AM23-3</strain>
    </source>
</reference>
<proteinExistence type="predicted"/>
<keyword evidence="2" id="KW-0808">Transferase</keyword>
<dbReference type="Proteomes" id="UP000284579">
    <property type="component" value="Unassembled WGS sequence"/>
</dbReference>
<feature type="domain" description="Glycosyl transferase family 1" evidence="1">
    <location>
        <begin position="188"/>
        <end position="334"/>
    </location>
</feature>
<gene>
    <name evidence="2" type="ORF">DW656_12740</name>
</gene>
<dbReference type="InterPro" id="IPR050194">
    <property type="entry name" value="Glycosyltransferase_grp1"/>
</dbReference>
<dbReference type="Gene3D" id="3.40.50.2000">
    <property type="entry name" value="Glycogen Phosphorylase B"/>
    <property type="match status" value="2"/>
</dbReference>